<sequence length="160" mass="17683">MIFFCETPSNQIPFLKDVFSENIIAKAFRLEYRPAGRGCVLPSSTPATTKITAQPPLEGTSAPQLSKIDKIRGKGEIKKGSPSPSTVPVERLSEEETEPMEDKDPSLKTNTMELEPSLDYNPASLVPSTNIGNQALHDRIEILEGQVVKVINRCDQMERN</sequence>
<feature type="region of interest" description="Disordered" evidence="1">
    <location>
        <begin position="46"/>
        <end position="109"/>
    </location>
</feature>
<proteinExistence type="predicted"/>
<keyword evidence="3" id="KW-1185">Reference proteome</keyword>
<feature type="compositionally biased region" description="Basic and acidic residues" evidence="1">
    <location>
        <begin position="67"/>
        <end position="79"/>
    </location>
</feature>
<dbReference type="Gramene" id="KVI00820">
    <property type="protein sequence ID" value="KVI00820"/>
    <property type="gene ID" value="Ccrd_020926"/>
</dbReference>
<evidence type="ECO:0000313" key="3">
    <source>
        <dbReference type="Proteomes" id="UP000243975"/>
    </source>
</evidence>
<name>A0A103Y1K4_CYNCS</name>
<evidence type="ECO:0000256" key="1">
    <source>
        <dbReference type="SAM" id="MobiDB-lite"/>
    </source>
</evidence>
<reference evidence="2 3" key="1">
    <citation type="journal article" date="2016" name="Sci. Rep.">
        <title>The genome sequence of the outbreeding globe artichoke constructed de novo incorporating a phase-aware low-pass sequencing strategy of F1 progeny.</title>
        <authorList>
            <person name="Scaglione D."/>
            <person name="Reyes-Chin-Wo S."/>
            <person name="Acquadro A."/>
            <person name="Froenicke L."/>
            <person name="Portis E."/>
            <person name="Beitel C."/>
            <person name="Tirone M."/>
            <person name="Mauro R."/>
            <person name="Lo Monaco A."/>
            <person name="Mauromicale G."/>
            <person name="Faccioli P."/>
            <person name="Cattivelli L."/>
            <person name="Rieseberg L."/>
            <person name="Michelmore R."/>
            <person name="Lanteri S."/>
        </authorList>
    </citation>
    <scope>NUCLEOTIDE SEQUENCE [LARGE SCALE GENOMIC DNA]</scope>
    <source>
        <strain evidence="2">2C</strain>
    </source>
</reference>
<accession>A0A103Y1K4</accession>
<dbReference type="AlphaFoldDB" id="A0A103Y1K4"/>
<evidence type="ECO:0000313" key="2">
    <source>
        <dbReference type="EMBL" id="KVI00820.1"/>
    </source>
</evidence>
<protein>
    <submittedName>
        <fullName evidence="2">Uncharacterized protein</fullName>
    </submittedName>
</protein>
<dbReference type="Proteomes" id="UP000243975">
    <property type="component" value="Unassembled WGS sequence"/>
</dbReference>
<organism evidence="2 3">
    <name type="scientific">Cynara cardunculus var. scolymus</name>
    <name type="common">Globe artichoke</name>
    <name type="synonym">Cynara scolymus</name>
    <dbReference type="NCBI Taxonomy" id="59895"/>
    <lineage>
        <taxon>Eukaryota</taxon>
        <taxon>Viridiplantae</taxon>
        <taxon>Streptophyta</taxon>
        <taxon>Embryophyta</taxon>
        <taxon>Tracheophyta</taxon>
        <taxon>Spermatophyta</taxon>
        <taxon>Magnoliopsida</taxon>
        <taxon>eudicotyledons</taxon>
        <taxon>Gunneridae</taxon>
        <taxon>Pentapetalae</taxon>
        <taxon>asterids</taxon>
        <taxon>campanulids</taxon>
        <taxon>Asterales</taxon>
        <taxon>Asteraceae</taxon>
        <taxon>Carduoideae</taxon>
        <taxon>Cardueae</taxon>
        <taxon>Carduinae</taxon>
        <taxon>Cynara</taxon>
    </lineage>
</organism>
<comment type="caution">
    <text evidence="2">The sequence shown here is derived from an EMBL/GenBank/DDBJ whole genome shotgun (WGS) entry which is preliminary data.</text>
</comment>
<dbReference type="EMBL" id="LEKV01003226">
    <property type="protein sequence ID" value="KVI00820.1"/>
    <property type="molecule type" value="Genomic_DNA"/>
</dbReference>
<gene>
    <name evidence="2" type="ORF">Ccrd_020926</name>
</gene>